<evidence type="ECO:0000313" key="1">
    <source>
        <dbReference type="EMBL" id="KAG8080334.1"/>
    </source>
</evidence>
<reference evidence="1" key="1">
    <citation type="journal article" date="2021" name="bioRxiv">
        <title>Whole Genome Assembly and Annotation of Northern Wild Rice, Zizania palustris L., Supports a Whole Genome Duplication in the Zizania Genus.</title>
        <authorList>
            <person name="Haas M."/>
            <person name="Kono T."/>
            <person name="Macchietto M."/>
            <person name="Millas R."/>
            <person name="McGilp L."/>
            <person name="Shao M."/>
            <person name="Duquette J."/>
            <person name="Hirsch C.N."/>
            <person name="Kimball J."/>
        </authorList>
    </citation>
    <scope>NUCLEOTIDE SEQUENCE</scope>
    <source>
        <tissue evidence="1">Fresh leaf tissue</tissue>
    </source>
</reference>
<dbReference type="Proteomes" id="UP000729402">
    <property type="component" value="Unassembled WGS sequence"/>
</dbReference>
<proteinExistence type="predicted"/>
<sequence length="71" mass="7992">MEKRDSGAEAERTSAFRRGFDLRPMSAVVRERLGYIGPTKTVNLRLSMEVSLELWGTDGWTCSKGSRGRVE</sequence>
<gene>
    <name evidence="1" type="ORF">GUJ93_ZPchr0007g5043</name>
</gene>
<dbReference type="EMBL" id="JAAALK010000282">
    <property type="protein sequence ID" value="KAG8080334.1"/>
    <property type="molecule type" value="Genomic_DNA"/>
</dbReference>
<accession>A0A8J5TFX5</accession>
<reference evidence="1" key="2">
    <citation type="submission" date="2021-02" db="EMBL/GenBank/DDBJ databases">
        <authorList>
            <person name="Kimball J.A."/>
            <person name="Haas M.W."/>
            <person name="Macchietto M."/>
            <person name="Kono T."/>
            <person name="Duquette J."/>
            <person name="Shao M."/>
        </authorList>
    </citation>
    <scope>NUCLEOTIDE SEQUENCE</scope>
    <source>
        <tissue evidence="1">Fresh leaf tissue</tissue>
    </source>
</reference>
<comment type="caution">
    <text evidence="1">The sequence shown here is derived from an EMBL/GenBank/DDBJ whole genome shotgun (WGS) entry which is preliminary data.</text>
</comment>
<dbReference type="AlphaFoldDB" id="A0A8J5TFX5"/>
<keyword evidence="2" id="KW-1185">Reference proteome</keyword>
<name>A0A8J5TFX5_ZIZPA</name>
<protein>
    <submittedName>
        <fullName evidence="1">Uncharacterized protein</fullName>
    </submittedName>
</protein>
<evidence type="ECO:0000313" key="2">
    <source>
        <dbReference type="Proteomes" id="UP000729402"/>
    </source>
</evidence>
<organism evidence="1 2">
    <name type="scientific">Zizania palustris</name>
    <name type="common">Northern wild rice</name>
    <dbReference type="NCBI Taxonomy" id="103762"/>
    <lineage>
        <taxon>Eukaryota</taxon>
        <taxon>Viridiplantae</taxon>
        <taxon>Streptophyta</taxon>
        <taxon>Embryophyta</taxon>
        <taxon>Tracheophyta</taxon>
        <taxon>Spermatophyta</taxon>
        <taxon>Magnoliopsida</taxon>
        <taxon>Liliopsida</taxon>
        <taxon>Poales</taxon>
        <taxon>Poaceae</taxon>
        <taxon>BOP clade</taxon>
        <taxon>Oryzoideae</taxon>
        <taxon>Oryzeae</taxon>
        <taxon>Zizaniinae</taxon>
        <taxon>Zizania</taxon>
    </lineage>
</organism>